<dbReference type="PROSITE" id="PS51257">
    <property type="entry name" value="PROKAR_LIPOPROTEIN"/>
    <property type="match status" value="1"/>
</dbReference>
<evidence type="ECO:0008006" key="3">
    <source>
        <dbReference type="Google" id="ProtNLM"/>
    </source>
</evidence>
<evidence type="ECO:0000313" key="2">
    <source>
        <dbReference type="Proteomes" id="UP000626148"/>
    </source>
</evidence>
<protein>
    <recommendedName>
        <fullName evidence="3">Lipoprotein</fullName>
    </recommendedName>
</protein>
<accession>A0A918K0S8</accession>
<proteinExistence type="predicted"/>
<dbReference type="Proteomes" id="UP000626148">
    <property type="component" value="Unassembled WGS sequence"/>
</dbReference>
<evidence type="ECO:0000313" key="1">
    <source>
        <dbReference type="EMBL" id="GGX39831.1"/>
    </source>
</evidence>
<dbReference type="EMBL" id="BMXR01000001">
    <property type="protein sequence ID" value="GGX39831.1"/>
    <property type="molecule type" value="Genomic_DNA"/>
</dbReference>
<keyword evidence="2" id="KW-1185">Reference proteome</keyword>
<gene>
    <name evidence="1" type="ORF">GCM10007392_02950</name>
</gene>
<dbReference type="AlphaFoldDB" id="A0A918K0S8"/>
<sequence length="292" mass="32672">MDKTTRLHHLTQAPWRALSAGALLTTALTGCHVEVTDAYEHEADYDTEVTESVADFSTTFLTRTALVPYSLASASIDMVANPEAFLTPTQRSLLARHHDPVETTSTYLFESGPCEYGGSTSVEATGETETYSDAMTFVTMDVLTTADHCGTTSWLGNITLNSRLDFDVTGWYDDALGRIESLEGQMDGRLRMRGDYKDVNFSGIEADIVELSSTDFRIDAFASLWLDDSWTERSASLETERGVHWYQNDEHPHAGRVKIEGYRGWVTLTFTEGGVHRYDSDGYREYRSWGSF</sequence>
<name>A0A918K0S8_9GAMM</name>
<reference evidence="1" key="2">
    <citation type="submission" date="2020-09" db="EMBL/GenBank/DDBJ databases">
        <authorList>
            <person name="Sun Q."/>
            <person name="Kim S."/>
        </authorList>
    </citation>
    <scope>NUCLEOTIDE SEQUENCE</scope>
    <source>
        <strain evidence="1">KCTC 22169</strain>
    </source>
</reference>
<comment type="caution">
    <text evidence="1">The sequence shown here is derived from an EMBL/GenBank/DDBJ whole genome shotgun (WGS) entry which is preliminary data.</text>
</comment>
<organism evidence="1 2">
    <name type="scientific">Saccharospirillum salsuginis</name>
    <dbReference type="NCBI Taxonomy" id="418750"/>
    <lineage>
        <taxon>Bacteria</taxon>
        <taxon>Pseudomonadati</taxon>
        <taxon>Pseudomonadota</taxon>
        <taxon>Gammaproteobacteria</taxon>
        <taxon>Oceanospirillales</taxon>
        <taxon>Saccharospirillaceae</taxon>
        <taxon>Saccharospirillum</taxon>
    </lineage>
</organism>
<reference evidence="1" key="1">
    <citation type="journal article" date="2014" name="Int. J. Syst. Evol. Microbiol.">
        <title>Complete genome sequence of Corynebacterium casei LMG S-19264T (=DSM 44701T), isolated from a smear-ripened cheese.</title>
        <authorList>
            <consortium name="US DOE Joint Genome Institute (JGI-PGF)"/>
            <person name="Walter F."/>
            <person name="Albersmeier A."/>
            <person name="Kalinowski J."/>
            <person name="Ruckert C."/>
        </authorList>
    </citation>
    <scope>NUCLEOTIDE SEQUENCE</scope>
    <source>
        <strain evidence="1">KCTC 22169</strain>
    </source>
</reference>
<dbReference type="RefSeq" id="WP_189606718.1">
    <property type="nucleotide sequence ID" value="NZ_BMXR01000001.1"/>
</dbReference>